<proteinExistence type="predicted"/>
<dbReference type="RefSeq" id="WP_011888070.1">
    <property type="nucleotide sequence ID" value="NC_009328.1"/>
</dbReference>
<organism evidence="2 3">
    <name type="scientific">Geobacillus thermodenitrificans (strain NG80-2)</name>
    <dbReference type="NCBI Taxonomy" id="420246"/>
    <lineage>
        <taxon>Bacteria</taxon>
        <taxon>Bacillati</taxon>
        <taxon>Bacillota</taxon>
        <taxon>Bacilli</taxon>
        <taxon>Bacillales</taxon>
        <taxon>Anoxybacillaceae</taxon>
        <taxon>Geobacillus</taxon>
    </lineage>
</organism>
<evidence type="ECO:0000313" key="3">
    <source>
        <dbReference type="Proteomes" id="UP000001578"/>
    </source>
</evidence>
<dbReference type="AlphaFoldDB" id="A4IS76"/>
<dbReference type="HOGENOM" id="CLU_2287514_0_0_9"/>
<evidence type="ECO:0000256" key="1">
    <source>
        <dbReference type="SAM" id="MobiDB-lite"/>
    </source>
</evidence>
<dbReference type="KEGG" id="gtn:GTNG_2835"/>
<sequence>MRRLPSKKSNVTTEKFQRYRHGSRKGEGNLNLKNLFIERNSTVLKQGFFSGYIPKETLEIMRTLEKSNPVEIWDQIMIQYAAIIRVQQIMFVESKEETSKK</sequence>
<evidence type="ECO:0000313" key="2">
    <source>
        <dbReference type="EMBL" id="ABO68180.1"/>
    </source>
</evidence>
<protein>
    <submittedName>
        <fullName evidence="2">YqaS-like protein</fullName>
    </submittedName>
</protein>
<accession>A4IS76</accession>
<dbReference type="eggNOG" id="COG5484">
    <property type="taxonomic scope" value="Bacteria"/>
</dbReference>
<dbReference type="Proteomes" id="UP000001578">
    <property type="component" value="Chromosome"/>
</dbReference>
<gene>
    <name evidence="2" type="ordered locus">GTNG_2835</name>
</gene>
<name>A4IS76_GEOTN</name>
<reference evidence="2 3" key="1">
    <citation type="journal article" date="2007" name="Proc. Natl. Acad. Sci. U.S.A.">
        <title>Genome and proteome of long-chain alkane degrading Geobacillus thermodenitrificans NG80-2 isolated from a deep-subsurface oil reservoir.</title>
        <authorList>
            <person name="Feng L."/>
            <person name="Wang W."/>
            <person name="Cheng J."/>
            <person name="Ren Y."/>
            <person name="Zhao G."/>
            <person name="Gao C."/>
            <person name="Tang Y."/>
            <person name="Liu X."/>
            <person name="Han W."/>
            <person name="Peng X."/>
            <person name="Liu R."/>
            <person name="Wang L."/>
        </authorList>
    </citation>
    <scope>NUCLEOTIDE SEQUENCE [LARGE SCALE GENOMIC DNA]</scope>
    <source>
        <strain evidence="2 3">NG80-2</strain>
    </source>
</reference>
<dbReference type="EMBL" id="CP000557">
    <property type="protein sequence ID" value="ABO68180.1"/>
    <property type="molecule type" value="Genomic_DNA"/>
</dbReference>
<feature type="region of interest" description="Disordered" evidence="1">
    <location>
        <begin position="1"/>
        <end position="28"/>
    </location>
</feature>